<comment type="similarity">
    <text evidence="2 7">Belongs to the ExbD/TolR family.</text>
</comment>
<gene>
    <name evidence="9" type="ORF">M622_07250</name>
</gene>
<reference evidence="9 10" key="1">
    <citation type="submission" date="2013-06" db="EMBL/GenBank/DDBJ databases">
        <title>Draft genome sequence of Thauera terpenica.</title>
        <authorList>
            <person name="Liu B."/>
            <person name="Frostegard A.H."/>
            <person name="Shapleigh J.P."/>
        </authorList>
    </citation>
    <scope>NUCLEOTIDE SEQUENCE [LARGE SCALE GENOMIC DNA]</scope>
    <source>
        <strain evidence="9 10">58Eu</strain>
    </source>
</reference>
<keyword evidence="10" id="KW-1185">Reference proteome</keyword>
<evidence type="ECO:0000256" key="5">
    <source>
        <dbReference type="ARBA" id="ARBA00022989"/>
    </source>
</evidence>
<keyword evidence="3" id="KW-1003">Cell membrane</keyword>
<evidence type="ECO:0000256" key="1">
    <source>
        <dbReference type="ARBA" id="ARBA00004162"/>
    </source>
</evidence>
<proteinExistence type="inferred from homology"/>
<dbReference type="STRING" id="1348657.M622_07250"/>
<dbReference type="Pfam" id="PF02472">
    <property type="entry name" value="ExbD"/>
    <property type="match status" value="1"/>
</dbReference>
<dbReference type="AlphaFoldDB" id="T0AMK8"/>
<dbReference type="RefSeq" id="WP_021250846.1">
    <property type="nucleotide sequence ID" value="NZ_ATJV01000103.1"/>
</dbReference>
<evidence type="ECO:0000313" key="10">
    <source>
        <dbReference type="Proteomes" id="UP000015455"/>
    </source>
</evidence>
<dbReference type="Proteomes" id="UP000015455">
    <property type="component" value="Unassembled WGS sequence"/>
</dbReference>
<feature type="transmembrane region" description="Helical" evidence="8">
    <location>
        <begin position="20"/>
        <end position="41"/>
    </location>
</feature>
<name>T0AMK8_9RHOO</name>
<keyword evidence="5 8" id="KW-1133">Transmembrane helix</keyword>
<organism evidence="9 10">
    <name type="scientific">Thauera terpenica 58Eu</name>
    <dbReference type="NCBI Taxonomy" id="1348657"/>
    <lineage>
        <taxon>Bacteria</taxon>
        <taxon>Pseudomonadati</taxon>
        <taxon>Pseudomonadota</taxon>
        <taxon>Betaproteobacteria</taxon>
        <taxon>Rhodocyclales</taxon>
        <taxon>Zoogloeaceae</taxon>
        <taxon>Thauera</taxon>
    </lineage>
</organism>
<evidence type="ECO:0000256" key="4">
    <source>
        <dbReference type="ARBA" id="ARBA00022692"/>
    </source>
</evidence>
<dbReference type="eggNOG" id="COG0848">
    <property type="taxonomic scope" value="Bacteria"/>
</dbReference>
<dbReference type="Gene3D" id="3.30.420.270">
    <property type="match status" value="1"/>
</dbReference>
<keyword evidence="7" id="KW-0813">Transport</keyword>
<dbReference type="PANTHER" id="PTHR30558">
    <property type="entry name" value="EXBD MEMBRANE COMPONENT OF PMF-DRIVEN MACROMOLECULE IMPORT SYSTEM"/>
    <property type="match status" value="1"/>
</dbReference>
<dbReference type="OrthoDB" id="9798629at2"/>
<evidence type="ECO:0000313" key="9">
    <source>
        <dbReference type="EMBL" id="EPZ14044.1"/>
    </source>
</evidence>
<dbReference type="PATRIC" id="fig|1348657.5.peg.3467"/>
<keyword evidence="7" id="KW-0653">Protein transport</keyword>
<keyword evidence="6 8" id="KW-0472">Membrane</keyword>
<comment type="caution">
    <text evidence="9">The sequence shown here is derived from an EMBL/GenBank/DDBJ whole genome shotgun (WGS) entry which is preliminary data.</text>
</comment>
<evidence type="ECO:0000256" key="8">
    <source>
        <dbReference type="SAM" id="Phobius"/>
    </source>
</evidence>
<dbReference type="EMBL" id="ATJV01000103">
    <property type="protein sequence ID" value="EPZ14044.1"/>
    <property type="molecule type" value="Genomic_DNA"/>
</dbReference>
<evidence type="ECO:0000256" key="2">
    <source>
        <dbReference type="ARBA" id="ARBA00005811"/>
    </source>
</evidence>
<evidence type="ECO:0000256" key="6">
    <source>
        <dbReference type="ARBA" id="ARBA00023136"/>
    </source>
</evidence>
<dbReference type="PANTHER" id="PTHR30558:SF7">
    <property type="entry name" value="TOL-PAL SYSTEM PROTEIN TOLR"/>
    <property type="match status" value="1"/>
</dbReference>
<evidence type="ECO:0000256" key="7">
    <source>
        <dbReference type="RuleBase" id="RU003879"/>
    </source>
</evidence>
<accession>T0AMK8</accession>
<dbReference type="GO" id="GO:0015031">
    <property type="term" value="P:protein transport"/>
    <property type="evidence" value="ECO:0007669"/>
    <property type="project" value="UniProtKB-KW"/>
</dbReference>
<comment type="subcellular location">
    <subcellularLocation>
        <location evidence="1">Cell membrane</location>
        <topology evidence="1">Single-pass membrane protein</topology>
    </subcellularLocation>
    <subcellularLocation>
        <location evidence="7">Cell membrane</location>
        <topology evidence="7">Single-pass type II membrane protein</topology>
    </subcellularLocation>
</comment>
<dbReference type="InterPro" id="IPR003400">
    <property type="entry name" value="ExbD"/>
</dbReference>
<dbReference type="GO" id="GO:0022857">
    <property type="term" value="F:transmembrane transporter activity"/>
    <property type="evidence" value="ECO:0007669"/>
    <property type="project" value="InterPro"/>
</dbReference>
<protein>
    <submittedName>
        <fullName evidence="9">Biopolymer transporter ExbD</fullName>
    </submittedName>
</protein>
<keyword evidence="4 7" id="KW-0812">Transmembrane</keyword>
<sequence length="143" mass="15608">MAFGSFNDGDSRPLQSDINMVPLIDVMLVLLIVFMITAPLLTHSVKIDLPQASSQPTQEKPQTVALSISADGQLFWNNELVDATTLPARLASAAAQTPQPELQLRADRDTRYQQLAEVMSQARAAGIEKMGFITQPDTKAAER</sequence>
<dbReference type="GO" id="GO:0005886">
    <property type="term" value="C:plasma membrane"/>
    <property type="evidence" value="ECO:0007669"/>
    <property type="project" value="UniProtKB-SubCell"/>
</dbReference>
<evidence type="ECO:0000256" key="3">
    <source>
        <dbReference type="ARBA" id="ARBA00022475"/>
    </source>
</evidence>